<feature type="signal peptide" evidence="1">
    <location>
        <begin position="1"/>
        <end position="25"/>
    </location>
</feature>
<dbReference type="PANTHER" id="PTHR38436:SF1">
    <property type="entry name" value="ESTER CYCLASE"/>
    <property type="match status" value="1"/>
</dbReference>
<dbReference type="GO" id="GO:0030638">
    <property type="term" value="P:polyketide metabolic process"/>
    <property type="evidence" value="ECO:0007669"/>
    <property type="project" value="InterPro"/>
</dbReference>
<dbReference type="InterPro" id="IPR032710">
    <property type="entry name" value="NTF2-like_dom_sf"/>
</dbReference>
<organism evidence="3 4">
    <name type="scientific">Roseateles saccharophilus</name>
    <name type="common">Pseudomonas saccharophila</name>
    <dbReference type="NCBI Taxonomy" id="304"/>
    <lineage>
        <taxon>Bacteria</taxon>
        <taxon>Pseudomonadati</taxon>
        <taxon>Pseudomonadota</taxon>
        <taxon>Betaproteobacteria</taxon>
        <taxon>Burkholderiales</taxon>
        <taxon>Sphaerotilaceae</taxon>
        <taxon>Roseateles</taxon>
    </lineage>
</organism>
<name>A0A4R3UZF4_ROSSA</name>
<comment type="caution">
    <text evidence="3">The sequence shown here is derived from an EMBL/GenBank/DDBJ whole genome shotgun (WGS) entry which is preliminary data.</text>
</comment>
<evidence type="ECO:0000313" key="3">
    <source>
        <dbReference type="EMBL" id="TCU96188.1"/>
    </source>
</evidence>
<dbReference type="PANTHER" id="PTHR38436">
    <property type="entry name" value="POLYKETIDE CYCLASE SNOAL-LIKE DOMAIN"/>
    <property type="match status" value="1"/>
</dbReference>
<dbReference type="EMBL" id="SMBU01000014">
    <property type="protein sequence ID" value="TCU96188.1"/>
    <property type="molecule type" value="Genomic_DNA"/>
</dbReference>
<dbReference type="InterPro" id="IPR009959">
    <property type="entry name" value="Cyclase_SnoaL-like"/>
</dbReference>
<gene>
    <name evidence="3" type="ORF">EV671_101466</name>
</gene>
<feature type="domain" description="SnoaL-like" evidence="2">
    <location>
        <begin position="56"/>
        <end position="156"/>
    </location>
</feature>
<dbReference type="InterPro" id="IPR037401">
    <property type="entry name" value="SnoaL-like"/>
</dbReference>
<dbReference type="RefSeq" id="WP_243655712.1">
    <property type="nucleotide sequence ID" value="NZ_CBCSGL010000011.1"/>
</dbReference>
<evidence type="ECO:0000256" key="1">
    <source>
        <dbReference type="SAM" id="SignalP"/>
    </source>
</evidence>
<dbReference type="SUPFAM" id="SSF54427">
    <property type="entry name" value="NTF2-like"/>
    <property type="match status" value="1"/>
</dbReference>
<dbReference type="Proteomes" id="UP000295110">
    <property type="component" value="Unassembled WGS sequence"/>
</dbReference>
<evidence type="ECO:0000259" key="2">
    <source>
        <dbReference type="Pfam" id="PF12680"/>
    </source>
</evidence>
<protein>
    <submittedName>
        <fullName evidence="3">Putative SnoaL-like aldol condensation-catalyzing enzyme</fullName>
    </submittedName>
</protein>
<dbReference type="AlphaFoldDB" id="A0A4R3UZF4"/>
<accession>A0A4R3UZF4</accession>
<proteinExistence type="predicted"/>
<sequence length="278" mass="29231">MNPSSRLLALALAGLTGLAGQAARADVQASASHEALLASPDARLAANKRLVYDFWREVLEGGHLELADRYLAESYIQHNPNVPTGRAGFVAFFSQFAKPHDIAPRVSAPLVSITAEGDLVTLSFVARLPDPSVPGASYTTTAFDMFRVENGRIAEHWDAARKQGEAAAPRAEARPAAPAAPAMQAYAGHYLIAAPAASDQPALPAGTRIDVIAEGDHLLVGFGGPKVRASPPEAFEPGAADEFAQAGSEARVRFTRDAQGRVQQLQLTGGGLSFTATR</sequence>
<dbReference type="Pfam" id="PF12680">
    <property type="entry name" value="SnoaL_2"/>
    <property type="match status" value="1"/>
</dbReference>
<feature type="chain" id="PRO_5020791049" evidence="1">
    <location>
        <begin position="26"/>
        <end position="278"/>
    </location>
</feature>
<keyword evidence="1" id="KW-0732">Signal</keyword>
<evidence type="ECO:0000313" key="4">
    <source>
        <dbReference type="Proteomes" id="UP000295110"/>
    </source>
</evidence>
<dbReference type="Gene3D" id="3.10.450.50">
    <property type="match status" value="1"/>
</dbReference>
<reference evidence="3 4" key="1">
    <citation type="submission" date="2019-03" db="EMBL/GenBank/DDBJ databases">
        <title>Genomic Encyclopedia of Type Strains, Phase IV (KMG-IV): sequencing the most valuable type-strain genomes for metagenomic binning, comparative biology and taxonomic classification.</title>
        <authorList>
            <person name="Goeker M."/>
        </authorList>
    </citation>
    <scope>NUCLEOTIDE SEQUENCE [LARGE SCALE GENOMIC DNA]</scope>
    <source>
        <strain evidence="3 4">DSM 654</strain>
    </source>
</reference>
<keyword evidence="4" id="KW-1185">Reference proteome</keyword>